<evidence type="ECO:0000256" key="1">
    <source>
        <dbReference type="ARBA" id="ARBA00001353"/>
    </source>
</evidence>
<evidence type="ECO:0000313" key="8">
    <source>
        <dbReference type="EMBL" id="GGY61604.1"/>
    </source>
</evidence>
<feature type="domain" description="Dihydroneopterin aldolase/epimerase" evidence="7">
    <location>
        <begin position="4"/>
        <end position="114"/>
    </location>
</feature>
<dbReference type="InterPro" id="IPR043133">
    <property type="entry name" value="GTP-CH-I_C/QueF"/>
</dbReference>
<dbReference type="InterPro" id="IPR006156">
    <property type="entry name" value="Dihydroneopterin_aldolase"/>
</dbReference>
<dbReference type="Pfam" id="PF02152">
    <property type="entry name" value="FolB"/>
    <property type="match status" value="1"/>
</dbReference>
<dbReference type="EC" id="4.1.2.25" evidence="6"/>
<reference evidence="9" key="1">
    <citation type="journal article" date="2019" name="Int. J. Syst. Evol. Microbiol.">
        <title>The Global Catalogue of Microorganisms (GCM) 10K type strain sequencing project: providing services to taxonomists for standard genome sequencing and annotation.</title>
        <authorList>
            <consortium name="The Broad Institute Genomics Platform"/>
            <consortium name="The Broad Institute Genome Sequencing Center for Infectious Disease"/>
            <person name="Wu L."/>
            <person name="Ma J."/>
        </authorList>
    </citation>
    <scope>NUCLEOTIDE SEQUENCE [LARGE SCALE GENOMIC DNA]</scope>
    <source>
        <strain evidence="9">KCTC 32239</strain>
    </source>
</reference>
<comment type="function">
    <text evidence="6">Catalyzes the conversion of 7,8-dihydroneopterin to 6-hydroxymethyl-7,8-dihydropterin.</text>
</comment>
<comment type="similarity">
    <text evidence="3 6">Belongs to the DHNA family.</text>
</comment>
<dbReference type="SMART" id="SM00905">
    <property type="entry name" value="FolB"/>
    <property type="match status" value="1"/>
</dbReference>
<keyword evidence="5 6" id="KW-0456">Lyase</keyword>
<keyword evidence="4 6" id="KW-0289">Folate biosynthesis</keyword>
<dbReference type="EMBL" id="BMYZ01000001">
    <property type="protein sequence ID" value="GGY61604.1"/>
    <property type="molecule type" value="Genomic_DNA"/>
</dbReference>
<evidence type="ECO:0000256" key="3">
    <source>
        <dbReference type="ARBA" id="ARBA00005708"/>
    </source>
</evidence>
<dbReference type="InterPro" id="IPR006157">
    <property type="entry name" value="FolB_dom"/>
</dbReference>
<organism evidence="8 9">
    <name type="scientific">Cellvibrio zantedeschiae</name>
    <dbReference type="NCBI Taxonomy" id="1237077"/>
    <lineage>
        <taxon>Bacteria</taxon>
        <taxon>Pseudomonadati</taxon>
        <taxon>Pseudomonadota</taxon>
        <taxon>Gammaproteobacteria</taxon>
        <taxon>Cellvibrionales</taxon>
        <taxon>Cellvibrionaceae</taxon>
        <taxon>Cellvibrio</taxon>
    </lineage>
</organism>
<gene>
    <name evidence="8" type="primary">folB</name>
    <name evidence="8" type="ORF">GCM10011613_01270</name>
</gene>
<dbReference type="PANTHER" id="PTHR42844:SF1">
    <property type="entry name" value="DIHYDRONEOPTERIN ALDOLASE 1-RELATED"/>
    <property type="match status" value="1"/>
</dbReference>
<dbReference type="PANTHER" id="PTHR42844">
    <property type="entry name" value="DIHYDRONEOPTERIN ALDOLASE 1-RELATED"/>
    <property type="match status" value="1"/>
</dbReference>
<sequence>MDIVYIHDLRIDTIIGVYDWERQIKQTLSFNLEMATDIRQAAATDDLQYTINYKAVSDRLIEFVETTQPQLLETLAENIANIIISEFHVPWLRLQVSKAGAVRAARDVGLIIERGKKYGLPE</sequence>
<comment type="catalytic activity">
    <reaction evidence="1 6">
        <text>7,8-dihydroneopterin = 6-hydroxymethyl-7,8-dihydropterin + glycolaldehyde</text>
        <dbReference type="Rhea" id="RHEA:10540"/>
        <dbReference type="ChEBI" id="CHEBI:17001"/>
        <dbReference type="ChEBI" id="CHEBI:17071"/>
        <dbReference type="ChEBI" id="CHEBI:44841"/>
        <dbReference type="EC" id="4.1.2.25"/>
    </reaction>
</comment>
<proteinExistence type="inferred from homology"/>
<evidence type="ECO:0000256" key="6">
    <source>
        <dbReference type="RuleBase" id="RU362079"/>
    </source>
</evidence>
<evidence type="ECO:0000256" key="4">
    <source>
        <dbReference type="ARBA" id="ARBA00022909"/>
    </source>
</evidence>
<evidence type="ECO:0000256" key="2">
    <source>
        <dbReference type="ARBA" id="ARBA00005013"/>
    </source>
</evidence>
<evidence type="ECO:0000259" key="7">
    <source>
        <dbReference type="SMART" id="SM00905"/>
    </source>
</evidence>
<dbReference type="Proteomes" id="UP000619761">
    <property type="component" value="Unassembled WGS sequence"/>
</dbReference>
<dbReference type="RefSeq" id="WP_189415081.1">
    <property type="nucleotide sequence ID" value="NZ_BMYZ01000001.1"/>
</dbReference>
<dbReference type="NCBIfam" id="TIGR00525">
    <property type="entry name" value="folB"/>
    <property type="match status" value="1"/>
</dbReference>
<keyword evidence="9" id="KW-1185">Reference proteome</keyword>
<comment type="pathway">
    <text evidence="2 6">Cofactor biosynthesis; tetrahydrofolate biosynthesis; 2-amino-4-hydroxy-6-hydroxymethyl-7,8-dihydropteridine diphosphate from 7,8-dihydroneopterin triphosphate: step 3/4.</text>
</comment>
<name>A0ABQ3APE2_9GAMM</name>
<dbReference type="NCBIfam" id="TIGR00526">
    <property type="entry name" value="folB_dom"/>
    <property type="match status" value="1"/>
</dbReference>
<accession>A0ABQ3APE2</accession>
<dbReference type="SUPFAM" id="SSF55620">
    <property type="entry name" value="Tetrahydrobiopterin biosynthesis enzymes-like"/>
    <property type="match status" value="1"/>
</dbReference>
<protein>
    <recommendedName>
        <fullName evidence="6">7,8-dihydroneopterin aldolase</fullName>
        <ecNumber evidence="6">4.1.2.25</ecNumber>
    </recommendedName>
</protein>
<evidence type="ECO:0000256" key="5">
    <source>
        <dbReference type="ARBA" id="ARBA00023239"/>
    </source>
</evidence>
<dbReference type="Gene3D" id="3.30.1130.10">
    <property type="match status" value="1"/>
</dbReference>
<comment type="caution">
    <text evidence="8">The sequence shown here is derived from an EMBL/GenBank/DDBJ whole genome shotgun (WGS) entry which is preliminary data.</text>
</comment>
<evidence type="ECO:0000313" key="9">
    <source>
        <dbReference type="Proteomes" id="UP000619761"/>
    </source>
</evidence>
<dbReference type="CDD" id="cd00534">
    <property type="entry name" value="DHNA_DHNTPE"/>
    <property type="match status" value="1"/>
</dbReference>